<dbReference type="STRING" id="857967.G0QWA5"/>
<reference evidence="4 5" key="1">
    <citation type="submission" date="2011-07" db="EMBL/GenBank/DDBJ databases">
        <authorList>
            <person name="Coyne R."/>
            <person name="Brami D."/>
            <person name="Johnson J."/>
            <person name="Hostetler J."/>
            <person name="Hannick L."/>
            <person name="Clark T."/>
            <person name="Cassidy-Hanley D."/>
            <person name="Inman J."/>
        </authorList>
    </citation>
    <scope>NUCLEOTIDE SEQUENCE [LARGE SCALE GENOMIC DNA]</scope>
    <source>
        <strain evidence="4 5">G5</strain>
    </source>
</reference>
<evidence type="ECO:0000313" key="5">
    <source>
        <dbReference type="Proteomes" id="UP000008983"/>
    </source>
</evidence>
<dbReference type="GeneID" id="14906612"/>
<dbReference type="PANTHER" id="PTHR10794:SF63">
    <property type="entry name" value="ALPHA_BETA HYDROLASE 1, ISOFORM A"/>
    <property type="match status" value="1"/>
</dbReference>
<dbReference type="PANTHER" id="PTHR10794">
    <property type="entry name" value="ABHYDROLASE DOMAIN-CONTAINING PROTEIN"/>
    <property type="match status" value="1"/>
</dbReference>
<evidence type="ECO:0000256" key="1">
    <source>
        <dbReference type="ARBA" id="ARBA00010884"/>
    </source>
</evidence>
<dbReference type="OMA" id="HISWFEG"/>
<dbReference type="GO" id="GO:0047372">
    <property type="term" value="F:monoacylglycerol lipase activity"/>
    <property type="evidence" value="ECO:0007669"/>
    <property type="project" value="TreeGrafter"/>
</dbReference>
<feature type="domain" description="Serine aminopeptidase S33" evidence="3">
    <location>
        <begin position="83"/>
        <end position="301"/>
    </location>
</feature>
<dbReference type="Proteomes" id="UP000008983">
    <property type="component" value="Unassembled WGS sequence"/>
</dbReference>
<dbReference type="InterPro" id="IPR022742">
    <property type="entry name" value="Hydrolase_4"/>
</dbReference>
<dbReference type="OrthoDB" id="437070at2759"/>
<evidence type="ECO:0000313" key="4">
    <source>
        <dbReference type="EMBL" id="EGR30500.1"/>
    </source>
</evidence>
<proteinExistence type="inferred from homology"/>
<dbReference type="GO" id="GO:0034338">
    <property type="term" value="F:short-chain carboxylesterase activity"/>
    <property type="evidence" value="ECO:0007669"/>
    <property type="project" value="TreeGrafter"/>
</dbReference>
<accession>G0QWA5</accession>
<organism evidence="4 5">
    <name type="scientific">Ichthyophthirius multifiliis</name>
    <name type="common">White spot disease agent</name>
    <name type="synonym">Ich</name>
    <dbReference type="NCBI Taxonomy" id="5932"/>
    <lineage>
        <taxon>Eukaryota</taxon>
        <taxon>Sar</taxon>
        <taxon>Alveolata</taxon>
        <taxon>Ciliophora</taxon>
        <taxon>Intramacronucleata</taxon>
        <taxon>Oligohymenophorea</taxon>
        <taxon>Hymenostomatida</taxon>
        <taxon>Ophryoglenina</taxon>
        <taxon>Ichthyophthirius</taxon>
    </lineage>
</organism>
<dbReference type="PIRSF" id="PIRSF005211">
    <property type="entry name" value="Ab_hydro_YheT"/>
    <property type="match status" value="1"/>
</dbReference>
<evidence type="ECO:0000259" key="3">
    <source>
        <dbReference type="Pfam" id="PF12146"/>
    </source>
</evidence>
<protein>
    <recommendedName>
        <fullName evidence="3">Serine aminopeptidase S33 domain-containing protein</fullName>
    </recommendedName>
</protein>
<feature type="active site" description="Charge relay system" evidence="2">
    <location>
        <position position="170"/>
    </location>
</feature>
<dbReference type="SUPFAM" id="SSF53474">
    <property type="entry name" value="alpha/beta-Hydrolases"/>
    <property type="match status" value="1"/>
</dbReference>
<keyword evidence="5" id="KW-1185">Reference proteome</keyword>
<feature type="active site" description="Charge relay system" evidence="2">
    <location>
        <position position="295"/>
    </location>
</feature>
<dbReference type="EMBL" id="GL983985">
    <property type="protein sequence ID" value="EGR30500.1"/>
    <property type="molecule type" value="Genomic_DNA"/>
</dbReference>
<dbReference type="InParanoid" id="G0QWA5"/>
<dbReference type="eggNOG" id="KOG1838">
    <property type="taxonomic scope" value="Eukaryota"/>
</dbReference>
<sequence>MQIIKKREIFPHFLSRNRIIINSFQLKIQVQRRPKFKILKIICKNILIWRILYRYLILFLLPKIKIKKKQDWAISTSQQKRQNNKKLIIVFPGLVSSTNEPYIQNIMSKMYMEGYKVCLINDRIYTNRDPCKTIELPENEYFSFVKDCREVINIIKQEYQDYQFYAIGHSFGANTLAKYLGDFSNENPFLAAVCVSNPWDFYIGIRHLSQIADNYLVSSRKKVLMLHKERFFDKNQKLFDYQKIDCSKNCIEFDNQFIVKAQGYKTADQYYRNISSIHAIDKIKIPVLFLQSKDDPILNYRTIPYDEVMHTHNLIMVVTNTGGHVGWFEGLFQPKRWYIKPTLEFLQAVDFLNENSNVKK</sequence>
<dbReference type="Pfam" id="PF12146">
    <property type="entry name" value="Hydrolase_4"/>
    <property type="match status" value="1"/>
</dbReference>
<dbReference type="InterPro" id="IPR012020">
    <property type="entry name" value="ABHD4"/>
</dbReference>
<evidence type="ECO:0000256" key="2">
    <source>
        <dbReference type="PIRSR" id="PIRSR005211-1"/>
    </source>
</evidence>
<dbReference type="Gene3D" id="3.40.50.1820">
    <property type="entry name" value="alpha/beta hydrolase"/>
    <property type="match status" value="1"/>
</dbReference>
<name>G0QWA5_ICHMU</name>
<comment type="similarity">
    <text evidence="1">Belongs to the AB hydrolase superfamily. AB hydrolase 4 family.</text>
</comment>
<feature type="active site" description="Charge relay system" evidence="2">
    <location>
        <position position="324"/>
    </location>
</feature>
<dbReference type="InterPro" id="IPR029058">
    <property type="entry name" value="AB_hydrolase_fold"/>
</dbReference>
<gene>
    <name evidence="4" type="ORF">IMG5_130510</name>
</gene>
<dbReference type="InterPro" id="IPR050960">
    <property type="entry name" value="AB_hydrolase_4_sf"/>
</dbReference>
<dbReference type="RefSeq" id="XP_004032087.1">
    <property type="nucleotide sequence ID" value="XM_004032039.1"/>
</dbReference>
<dbReference type="AlphaFoldDB" id="G0QWA5"/>